<reference evidence="2" key="1">
    <citation type="journal article" date="2021" name="Proc. Natl. Acad. Sci. U.S.A.">
        <title>A Catalog of Tens of Thousands of Viruses from Human Metagenomes Reveals Hidden Associations with Chronic Diseases.</title>
        <authorList>
            <person name="Tisza M.J."/>
            <person name="Buck C.B."/>
        </authorList>
    </citation>
    <scope>NUCLEOTIDE SEQUENCE</scope>
    <source>
        <strain evidence="2">Cte0t5</strain>
    </source>
</reference>
<protein>
    <submittedName>
        <fullName evidence="2">Uncharacterized protein</fullName>
    </submittedName>
</protein>
<evidence type="ECO:0000256" key="1">
    <source>
        <dbReference type="SAM" id="MobiDB-lite"/>
    </source>
</evidence>
<evidence type="ECO:0000313" key="2">
    <source>
        <dbReference type="EMBL" id="DAD69286.1"/>
    </source>
</evidence>
<sequence length="154" mass="16185">MVPIAGVPALAVGPARARRGLAAPCLCSCPCLCSKGAGQPPRHRPATDPPQAATDSAIVPVGLSYEWTALRSRSLWAVRSDQPVRSPASRSPDRPARSVGPAPMDEGAWRRAARCLAGSGRRGGPDRPPPLGSDLRHLSLSRPGLHSLRMTAYT</sequence>
<name>A0A8S5LH19_9CAUD</name>
<proteinExistence type="predicted"/>
<dbReference type="EMBL" id="BK014717">
    <property type="protein sequence ID" value="DAD69286.1"/>
    <property type="molecule type" value="Genomic_DNA"/>
</dbReference>
<accession>A0A8S5LH19</accession>
<organism evidence="2">
    <name type="scientific">Myoviridae sp. cte0t5</name>
    <dbReference type="NCBI Taxonomy" id="2823549"/>
    <lineage>
        <taxon>Viruses</taxon>
        <taxon>Duplodnaviria</taxon>
        <taxon>Heunggongvirae</taxon>
        <taxon>Uroviricota</taxon>
        <taxon>Caudoviricetes</taxon>
    </lineage>
</organism>
<feature type="region of interest" description="Disordered" evidence="1">
    <location>
        <begin position="78"/>
        <end position="138"/>
    </location>
</feature>